<evidence type="ECO:0000256" key="2">
    <source>
        <dbReference type="PROSITE-ProRule" id="PRU00335"/>
    </source>
</evidence>
<comment type="caution">
    <text evidence="5">The sequence shown here is derived from an EMBL/GenBank/DDBJ whole genome shotgun (WGS) entry which is preliminary data.</text>
</comment>
<evidence type="ECO:0000256" key="1">
    <source>
        <dbReference type="ARBA" id="ARBA00023125"/>
    </source>
</evidence>
<dbReference type="Proteomes" id="UP000295680">
    <property type="component" value="Unassembled WGS sequence"/>
</dbReference>
<dbReference type="Pfam" id="PF17932">
    <property type="entry name" value="TetR_C_24"/>
    <property type="match status" value="1"/>
</dbReference>
<evidence type="ECO:0000259" key="4">
    <source>
        <dbReference type="PROSITE" id="PS50977"/>
    </source>
</evidence>
<sequence>MSSLGRIQRTAVGLFAVRGFAATGIREISRGANLNSATLYHYAGGKEELLATIMRACLTELVRAGTDAVEATGDPAVQLVRLVRAHVAVEAINPLTARVTDREVHSLTGANHVEIMRLRDQYEGLFRDVLGLGAAVGEFQLTDPRITRLALIEMCNGVANWYSPDGPLAVPDLAARFAELAGRMVGSRQVTADEYAPDIEVPRLESEPSHEEVPA</sequence>
<dbReference type="InterPro" id="IPR036271">
    <property type="entry name" value="Tet_transcr_reg_TetR-rel_C_sf"/>
</dbReference>
<organism evidence="5 6">
    <name type="scientific">Actinocrispum wychmicini</name>
    <dbReference type="NCBI Taxonomy" id="1213861"/>
    <lineage>
        <taxon>Bacteria</taxon>
        <taxon>Bacillati</taxon>
        <taxon>Actinomycetota</taxon>
        <taxon>Actinomycetes</taxon>
        <taxon>Pseudonocardiales</taxon>
        <taxon>Pseudonocardiaceae</taxon>
        <taxon>Actinocrispum</taxon>
    </lineage>
</organism>
<keyword evidence="6" id="KW-1185">Reference proteome</keyword>
<dbReference type="SUPFAM" id="SSF48498">
    <property type="entry name" value="Tetracyclin repressor-like, C-terminal domain"/>
    <property type="match status" value="1"/>
</dbReference>
<reference evidence="5 6" key="1">
    <citation type="submission" date="2019-03" db="EMBL/GenBank/DDBJ databases">
        <title>Genomic Encyclopedia of Type Strains, Phase IV (KMG-IV): sequencing the most valuable type-strain genomes for metagenomic binning, comparative biology and taxonomic classification.</title>
        <authorList>
            <person name="Goeker M."/>
        </authorList>
    </citation>
    <scope>NUCLEOTIDE SEQUENCE [LARGE SCALE GENOMIC DNA]</scope>
    <source>
        <strain evidence="5 6">DSM 45934</strain>
    </source>
</reference>
<gene>
    <name evidence="5" type="ORF">EV192_102578</name>
</gene>
<dbReference type="InterPro" id="IPR041490">
    <property type="entry name" value="KstR2_TetR_C"/>
</dbReference>
<proteinExistence type="predicted"/>
<dbReference type="AlphaFoldDB" id="A0A4V2S852"/>
<dbReference type="InterPro" id="IPR009057">
    <property type="entry name" value="Homeodomain-like_sf"/>
</dbReference>
<dbReference type="SUPFAM" id="SSF46689">
    <property type="entry name" value="Homeodomain-like"/>
    <property type="match status" value="1"/>
</dbReference>
<feature type="compositionally biased region" description="Basic and acidic residues" evidence="3">
    <location>
        <begin position="200"/>
        <end position="215"/>
    </location>
</feature>
<dbReference type="RefSeq" id="WP_165960338.1">
    <property type="nucleotide sequence ID" value="NZ_SLWS01000002.1"/>
</dbReference>
<name>A0A4V2S852_9PSEU</name>
<dbReference type="PANTHER" id="PTHR30055">
    <property type="entry name" value="HTH-TYPE TRANSCRIPTIONAL REGULATOR RUTR"/>
    <property type="match status" value="1"/>
</dbReference>
<dbReference type="InterPro" id="IPR001647">
    <property type="entry name" value="HTH_TetR"/>
</dbReference>
<feature type="DNA-binding region" description="H-T-H motif" evidence="2">
    <location>
        <begin position="24"/>
        <end position="43"/>
    </location>
</feature>
<dbReference type="EMBL" id="SLWS01000002">
    <property type="protein sequence ID" value="TCO62440.1"/>
    <property type="molecule type" value="Genomic_DNA"/>
</dbReference>
<dbReference type="Pfam" id="PF00440">
    <property type="entry name" value="TetR_N"/>
    <property type="match status" value="1"/>
</dbReference>
<dbReference type="PROSITE" id="PS50977">
    <property type="entry name" value="HTH_TETR_2"/>
    <property type="match status" value="1"/>
</dbReference>
<keyword evidence="1 2" id="KW-0238">DNA-binding</keyword>
<dbReference type="PANTHER" id="PTHR30055:SF200">
    <property type="entry name" value="HTH-TYPE TRANSCRIPTIONAL REPRESSOR BDCR"/>
    <property type="match status" value="1"/>
</dbReference>
<evidence type="ECO:0000313" key="5">
    <source>
        <dbReference type="EMBL" id="TCO62440.1"/>
    </source>
</evidence>
<evidence type="ECO:0000313" key="6">
    <source>
        <dbReference type="Proteomes" id="UP000295680"/>
    </source>
</evidence>
<dbReference type="Gene3D" id="1.10.357.10">
    <property type="entry name" value="Tetracycline Repressor, domain 2"/>
    <property type="match status" value="1"/>
</dbReference>
<evidence type="ECO:0000256" key="3">
    <source>
        <dbReference type="SAM" id="MobiDB-lite"/>
    </source>
</evidence>
<dbReference type="GO" id="GO:0003700">
    <property type="term" value="F:DNA-binding transcription factor activity"/>
    <property type="evidence" value="ECO:0007669"/>
    <property type="project" value="TreeGrafter"/>
</dbReference>
<accession>A0A4V2S852</accession>
<feature type="domain" description="HTH tetR-type" evidence="4">
    <location>
        <begin position="1"/>
        <end position="61"/>
    </location>
</feature>
<dbReference type="InterPro" id="IPR050109">
    <property type="entry name" value="HTH-type_TetR-like_transc_reg"/>
</dbReference>
<dbReference type="Gene3D" id="1.10.10.60">
    <property type="entry name" value="Homeodomain-like"/>
    <property type="match status" value="1"/>
</dbReference>
<protein>
    <submittedName>
        <fullName evidence="5">TetR family transcriptional regulator</fullName>
    </submittedName>
</protein>
<feature type="region of interest" description="Disordered" evidence="3">
    <location>
        <begin position="196"/>
        <end position="215"/>
    </location>
</feature>
<dbReference type="GO" id="GO:0000976">
    <property type="term" value="F:transcription cis-regulatory region binding"/>
    <property type="evidence" value="ECO:0007669"/>
    <property type="project" value="TreeGrafter"/>
</dbReference>